<evidence type="ECO:0000256" key="7">
    <source>
        <dbReference type="RuleBase" id="RU003346"/>
    </source>
</evidence>
<feature type="domain" description="Major facilitator superfamily (MFS) profile" evidence="9">
    <location>
        <begin position="1"/>
        <end position="431"/>
    </location>
</feature>
<name>A0AAD4KJ58_9EURO</name>
<dbReference type="InterPro" id="IPR020846">
    <property type="entry name" value="MFS_dom"/>
</dbReference>
<evidence type="ECO:0000256" key="3">
    <source>
        <dbReference type="ARBA" id="ARBA00022448"/>
    </source>
</evidence>
<dbReference type="InterPro" id="IPR005829">
    <property type="entry name" value="Sugar_transporter_CS"/>
</dbReference>
<evidence type="ECO:0000256" key="2">
    <source>
        <dbReference type="ARBA" id="ARBA00010992"/>
    </source>
</evidence>
<dbReference type="Pfam" id="PF00083">
    <property type="entry name" value="Sugar_tr"/>
    <property type="match status" value="1"/>
</dbReference>
<feature type="transmembrane region" description="Helical" evidence="8">
    <location>
        <begin position="123"/>
        <end position="140"/>
    </location>
</feature>
<feature type="transmembrane region" description="Helical" evidence="8">
    <location>
        <begin position="377"/>
        <end position="394"/>
    </location>
</feature>
<proteinExistence type="inferred from homology"/>
<dbReference type="EMBL" id="JAJTJA010000011">
    <property type="protein sequence ID" value="KAH8692362.1"/>
    <property type="molecule type" value="Genomic_DNA"/>
</dbReference>
<evidence type="ECO:0000259" key="9">
    <source>
        <dbReference type="PROSITE" id="PS50850"/>
    </source>
</evidence>
<dbReference type="PANTHER" id="PTHR48022:SF28">
    <property type="entry name" value="MAJOR FACILITATOR SUPERFAMILY (MFS) PROFILE DOMAIN-CONTAINING PROTEIN-RELATED"/>
    <property type="match status" value="1"/>
</dbReference>
<gene>
    <name evidence="10" type="ORF">BGW36DRAFT_303769</name>
</gene>
<dbReference type="RefSeq" id="XP_046068359.1">
    <property type="nucleotide sequence ID" value="XM_046211913.1"/>
</dbReference>
<dbReference type="PANTHER" id="PTHR48022">
    <property type="entry name" value="PLASTIDIC GLUCOSE TRANSPORTER 4"/>
    <property type="match status" value="1"/>
</dbReference>
<feature type="transmembrane region" description="Helical" evidence="8">
    <location>
        <begin position="337"/>
        <end position="356"/>
    </location>
</feature>
<feature type="transmembrane region" description="Helical" evidence="8">
    <location>
        <begin position="34"/>
        <end position="57"/>
    </location>
</feature>
<dbReference type="PROSITE" id="PS50850">
    <property type="entry name" value="MFS"/>
    <property type="match status" value="1"/>
</dbReference>
<comment type="subcellular location">
    <subcellularLocation>
        <location evidence="1">Membrane</location>
        <topology evidence="1">Multi-pass membrane protein</topology>
    </subcellularLocation>
</comment>
<dbReference type="GeneID" id="70242200"/>
<dbReference type="GO" id="GO:0005351">
    <property type="term" value="F:carbohydrate:proton symporter activity"/>
    <property type="evidence" value="ECO:0007669"/>
    <property type="project" value="TreeGrafter"/>
</dbReference>
<feature type="transmembrane region" description="Helical" evidence="8">
    <location>
        <begin position="64"/>
        <end position="84"/>
    </location>
</feature>
<dbReference type="PROSITE" id="PS00216">
    <property type="entry name" value="SUGAR_TRANSPORT_1"/>
    <property type="match status" value="1"/>
</dbReference>
<evidence type="ECO:0000313" key="10">
    <source>
        <dbReference type="EMBL" id="KAH8692362.1"/>
    </source>
</evidence>
<accession>A0AAD4KJ58</accession>
<evidence type="ECO:0000256" key="6">
    <source>
        <dbReference type="ARBA" id="ARBA00023136"/>
    </source>
</evidence>
<dbReference type="Proteomes" id="UP001201262">
    <property type="component" value="Unassembled WGS sequence"/>
</dbReference>
<dbReference type="SUPFAM" id="SSF103473">
    <property type="entry name" value="MFS general substrate transporter"/>
    <property type="match status" value="1"/>
</dbReference>
<dbReference type="Gene3D" id="1.20.1250.20">
    <property type="entry name" value="MFS general substrate transporter like domains"/>
    <property type="match status" value="1"/>
</dbReference>
<evidence type="ECO:0000256" key="8">
    <source>
        <dbReference type="SAM" id="Phobius"/>
    </source>
</evidence>
<keyword evidence="4 8" id="KW-0812">Transmembrane</keyword>
<dbReference type="InterPro" id="IPR003663">
    <property type="entry name" value="Sugar/inositol_transpt"/>
</dbReference>
<evidence type="ECO:0000256" key="1">
    <source>
        <dbReference type="ARBA" id="ARBA00004141"/>
    </source>
</evidence>
<feature type="transmembrane region" description="Helical" evidence="8">
    <location>
        <begin position="152"/>
        <end position="175"/>
    </location>
</feature>
<evidence type="ECO:0000256" key="5">
    <source>
        <dbReference type="ARBA" id="ARBA00022989"/>
    </source>
</evidence>
<dbReference type="NCBIfam" id="TIGR00879">
    <property type="entry name" value="SP"/>
    <property type="match status" value="1"/>
</dbReference>
<feature type="transmembrane region" description="Helical" evidence="8">
    <location>
        <begin position="246"/>
        <end position="269"/>
    </location>
</feature>
<protein>
    <submittedName>
        <fullName evidence="10">General substrate transporter</fullName>
    </submittedName>
</protein>
<feature type="transmembrane region" description="Helical" evidence="8">
    <location>
        <begin position="406"/>
        <end position="427"/>
    </location>
</feature>
<dbReference type="InterPro" id="IPR036259">
    <property type="entry name" value="MFS_trans_sf"/>
</dbReference>
<keyword evidence="3 7" id="KW-0813">Transport</keyword>
<organism evidence="10 11">
    <name type="scientific">Talaromyces proteolyticus</name>
    <dbReference type="NCBI Taxonomy" id="1131652"/>
    <lineage>
        <taxon>Eukaryota</taxon>
        <taxon>Fungi</taxon>
        <taxon>Dikarya</taxon>
        <taxon>Ascomycota</taxon>
        <taxon>Pezizomycotina</taxon>
        <taxon>Eurotiomycetes</taxon>
        <taxon>Eurotiomycetidae</taxon>
        <taxon>Eurotiales</taxon>
        <taxon>Trichocomaceae</taxon>
        <taxon>Talaromyces</taxon>
        <taxon>Talaromyces sect. Bacilispori</taxon>
    </lineage>
</organism>
<comment type="similarity">
    <text evidence="2 7">Belongs to the major facilitator superfamily. Sugar transporter (TC 2.A.1.1) family.</text>
</comment>
<keyword evidence="6 8" id="KW-0472">Membrane</keyword>
<comment type="caution">
    <text evidence="10">The sequence shown here is derived from an EMBL/GenBank/DDBJ whole genome shotgun (WGS) entry which is preliminary data.</text>
</comment>
<dbReference type="FunFam" id="1.20.1250.20:FF:000134">
    <property type="entry name" value="MFS sugar transporter protein"/>
    <property type="match status" value="1"/>
</dbReference>
<dbReference type="InterPro" id="IPR050360">
    <property type="entry name" value="MFS_Sugar_Transporters"/>
</dbReference>
<feature type="transmembrane region" description="Helical" evidence="8">
    <location>
        <begin position="281"/>
        <end position="305"/>
    </location>
</feature>
<dbReference type="GO" id="GO:0016020">
    <property type="term" value="C:membrane"/>
    <property type="evidence" value="ECO:0007669"/>
    <property type="project" value="UniProtKB-SubCell"/>
</dbReference>
<feature type="transmembrane region" description="Helical" evidence="8">
    <location>
        <begin position="90"/>
        <end position="111"/>
    </location>
</feature>
<evidence type="ECO:0000313" key="11">
    <source>
        <dbReference type="Proteomes" id="UP001201262"/>
    </source>
</evidence>
<dbReference type="PRINTS" id="PR00171">
    <property type="entry name" value="SUGRTRNSPORT"/>
</dbReference>
<dbReference type="InterPro" id="IPR005828">
    <property type="entry name" value="MFS_sugar_transport-like"/>
</dbReference>
<evidence type="ECO:0000256" key="4">
    <source>
        <dbReference type="ARBA" id="ARBA00022692"/>
    </source>
</evidence>
<reference evidence="10" key="1">
    <citation type="submission" date="2021-12" db="EMBL/GenBank/DDBJ databases">
        <title>Convergent genome expansion in fungi linked to evolution of root-endophyte symbiosis.</title>
        <authorList>
            <consortium name="DOE Joint Genome Institute"/>
            <person name="Ke Y.-H."/>
            <person name="Bonito G."/>
            <person name="Liao H.-L."/>
            <person name="Looney B."/>
            <person name="Rojas-Flechas A."/>
            <person name="Nash J."/>
            <person name="Hameed K."/>
            <person name="Schadt C."/>
            <person name="Martin F."/>
            <person name="Crous P.W."/>
            <person name="Miettinen O."/>
            <person name="Magnuson J.K."/>
            <person name="Labbe J."/>
            <person name="Jacobson D."/>
            <person name="Doktycz M.J."/>
            <person name="Veneault-Fourrey C."/>
            <person name="Kuo A."/>
            <person name="Mondo S."/>
            <person name="Calhoun S."/>
            <person name="Riley R."/>
            <person name="Ohm R."/>
            <person name="LaButti K."/>
            <person name="Andreopoulos B."/>
            <person name="Pangilinan J."/>
            <person name="Nolan M."/>
            <person name="Tritt A."/>
            <person name="Clum A."/>
            <person name="Lipzen A."/>
            <person name="Daum C."/>
            <person name="Barry K."/>
            <person name="Grigoriev I.V."/>
            <person name="Vilgalys R."/>
        </authorList>
    </citation>
    <scope>NUCLEOTIDE SEQUENCE</scope>
    <source>
        <strain evidence="10">PMI_201</strain>
    </source>
</reference>
<keyword evidence="11" id="KW-1185">Reference proteome</keyword>
<feature type="transmembrane region" description="Helical" evidence="8">
    <location>
        <begin position="312"/>
        <end position="331"/>
    </location>
</feature>
<dbReference type="AlphaFoldDB" id="A0AAD4KJ58"/>
<keyword evidence="5 8" id="KW-1133">Transmembrane helix</keyword>
<sequence length="476" mass="51920">MLLFGYDQGVMSGLITSTNFKQEIFHDMSPSASLSGLVVGIYEIGAFLGAISVMVYGQMLGRKWTTAIGQIITIVGSALQASSYSVAQIIVGRIVTGFGLGIITATVPVWSAEIAHSSWRGKAGSSLTICAVLGLVLSYWTDYGVSSYNSSFSFRFPLAFQIPLCLLQLITIPFLPESPRWLVAQGHESRAETTILAICGVESFDSSSEATDMLANIKVAIEMEDSGRSAWRDMFTGGSMQYRRRILLAFGVQAMQQLSGINVIAYYSTVVFKQSVKMSDHLALLMGGFVSLAFLLGTCISIPIIDRVGRRPLLLFGMAGTCVGMAITAIGTSMETFSAGAAATFGIFFFNFTFGVGLQSPPWLYGVEITPLKLRQFAGAISAASGWIWNYAVVQVTQPGIDNIGYKYFILWAVLNFTWFWVIFVFYPETANKTLEELDYIFMLPEDRAMTTIAATLVRDEKLADLSGHCSHVETV</sequence>